<dbReference type="Pfam" id="PF04023">
    <property type="entry name" value="FeoA"/>
    <property type="match status" value="1"/>
</dbReference>
<gene>
    <name evidence="5" type="ORF">Dform_01939</name>
</gene>
<reference evidence="6" key="1">
    <citation type="submission" date="2016-11" db="EMBL/GenBank/DDBJ databases">
        <title>Dehalogenimonas formicexedens sp. nov., a chlorinated alkane respiring bacterium isolated from contaminated groundwater.</title>
        <authorList>
            <person name="Key T.A."/>
            <person name="Bowman K.S."/>
            <person name="Lee I."/>
            <person name="Chun J."/>
            <person name="Albuquerque L."/>
            <person name="da Costa M.S."/>
            <person name="Rainey F.A."/>
            <person name="Moe W.M."/>
        </authorList>
    </citation>
    <scope>NUCLEOTIDE SEQUENCE [LARGE SCALE GENOMIC DNA]</scope>
    <source>
        <strain evidence="6">NSZ-14</strain>
    </source>
</reference>
<evidence type="ECO:0000256" key="1">
    <source>
        <dbReference type="ARBA" id="ARBA00004496"/>
    </source>
</evidence>
<dbReference type="InterPro" id="IPR001367">
    <property type="entry name" value="Fe_dep_repressor"/>
</dbReference>
<dbReference type="STRING" id="1839801.Dform_01939"/>
<dbReference type="SMART" id="SM00529">
    <property type="entry name" value="HTH_DTXR"/>
    <property type="match status" value="1"/>
</dbReference>
<protein>
    <submittedName>
        <fullName evidence="5">DtxR family transcriptional regulator, Mn-dependent transcriptional regulator</fullName>
    </submittedName>
</protein>
<evidence type="ECO:0000256" key="2">
    <source>
        <dbReference type="ARBA" id="ARBA00011738"/>
    </source>
</evidence>
<dbReference type="PANTHER" id="PTHR33238:SF11">
    <property type="entry name" value="TRANSCRIPTIONAL REGULATOR MNTR"/>
    <property type="match status" value="1"/>
</dbReference>
<accession>A0A1P8F9W4</accession>
<dbReference type="OrthoDB" id="9791355at2"/>
<dbReference type="Proteomes" id="UP000185934">
    <property type="component" value="Chromosome"/>
</dbReference>
<evidence type="ECO:0000313" key="6">
    <source>
        <dbReference type="Proteomes" id="UP000185934"/>
    </source>
</evidence>
<comment type="subcellular location">
    <subcellularLocation>
        <location evidence="1">Cytoplasm</location>
    </subcellularLocation>
</comment>
<keyword evidence="3" id="KW-0408">Iron</keyword>
<dbReference type="SMART" id="SM00899">
    <property type="entry name" value="FeoA"/>
    <property type="match status" value="1"/>
</dbReference>
<proteinExistence type="predicted"/>
<dbReference type="InterPro" id="IPR036421">
    <property type="entry name" value="Fe_dep_repressor_sf"/>
</dbReference>
<dbReference type="PANTHER" id="PTHR33238">
    <property type="entry name" value="IRON (METAL) DEPENDENT REPRESSOR, DTXR FAMILY"/>
    <property type="match status" value="1"/>
</dbReference>
<dbReference type="SUPFAM" id="SSF50037">
    <property type="entry name" value="C-terminal domain of transcriptional repressors"/>
    <property type="match status" value="1"/>
</dbReference>
<comment type="subunit">
    <text evidence="2">Homodimer.</text>
</comment>
<feature type="domain" description="Ferrous iron transporter FeoA-like" evidence="4">
    <location>
        <begin position="141"/>
        <end position="211"/>
    </location>
</feature>
<dbReference type="InterPro" id="IPR008988">
    <property type="entry name" value="Transcriptional_repressor_C"/>
</dbReference>
<dbReference type="GO" id="GO:0003700">
    <property type="term" value="F:DNA-binding transcription factor activity"/>
    <property type="evidence" value="ECO:0007669"/>
    <property type="project" value="InterPro"/>
</dbReference>
<organism evidence="5 6">
    <name type="scientific">Dehalogenimonas formicexedens</name>
    <dbReference type="NCBI Taxonomy" id="1839801"/>
    <lineage>
        <taxon>Bacteria</taxon>
        <taxon>Bacillati</taxon>
        <taxon>Chloroflexota</taxon>
        <taxon>Dehalococcoidia</taxon>
        <taxon>Dehalococcoidales</taxon>
        <taxon>Dehalococcoidaceae</taxon>
        <taxon>Dehalogenimonas</taxon>
    </lineage>
</organism>
<dbReference type="Gene3D" id="2.30.30.90">
    <property type="match status" value="1"/>
</dbReference>
<evidence type="ECO:0000313" key="5">
    <source>
        <dbReference type="EMBL" id="APV45254.1"/>
    </source>
</evidence>
<dbReference type="InterPro" id="IPR050536">
    <property type="entry name" value="DtxR_MntR_Metal-Reg"/>
</dbReference>
<dbReference type="InterPro" id="IPR022689">
    <property type="entry name" value="Iron_dep_repressor"/>
</dbReference>
<dbReference type="AlphaFoldDB" id="A0A1P8F9W4"/>
<keyword evidence="6" id="KW-1185">Reference proteome</keyword>
<dbReference type="InterPro" id="IPR036388">
    <property type="entry name" value="WH-like_DNA-bd_sf"/>
</dbReference>
<dbReference type="Gene3D" id="1.10.10.10">
    <property type="entry name" value="Winged helix-like DNA-binding domain superfamily/Winged helix DNA-binding domain"/>
    <property type="match status" value="1"/>
</dbReference>
<dbReference type="GO" id="GO:0005737">
    <property type="term" value="C:cytoplasm"/>
    <property type="evidence" value="ECO:0007669"/>
    <property type="project" value="UniProtKB-SubCell"/>
</dbReference>
<dbReference type="Pfam" id="PF02742">
    <property type="entry name" value="Fe_dep_repr_C"/>
    <property type="match status" value="1"/>
</dbReference>
<dbReference type="KEGG" id="dfo:Dform_01939"/>
<dbReference type="GO" id="GO:0046983">
    <property type="term" value="F:protein dimerization activity"/>
    <property type="evidence" value="ECO:0007669"/>
    <property type="project" value="InterPro"/>
</dbReference>
<dbReference type="GO" id="GO:0046914">
    <property type="term" value="F:transition metal ion binding"/>
    <property type="evidence" value="ECO:0007669"/>
    <property type="project" value="InterPro"/>
</dbReference>
<evidence type="ECO:0000259" key="4">
    <source>
        <dbReference type="SMART" id="SM00899"/>
    </source>
</evidence>
<name>A0A1P8F9W4_9CHLR</name>
<dbReference type="RefSeq" id="WP_076004818.1">
    <property type="nucleotide sequence ID" value="NZ_CP018258.1"/>
</dbReference>
<dbReference type="InterPro" id="IPR038157">
    <property type="entry name" value="FeoA_core_dom"/>
</dbReference>
<dbReference type="EMBL" id="CP018258">
    <property type="protein sequence ID" value="APV45254.1"/>
    <property type="molecule type" value="Genomic_DNA"/>
</dbReference>
<dbReference type="InterPro" id="IPR007167">
    <property type="entry name" value="Fe-transptr_FeoA-like"/>
</dbReference>
<sequence>MNIDEHGEEILETMWIRTQEEKIPVKADEFQSHQALEQLIEGGLIVSGGDGSLVLTDKGLPEARSVVRRHRLAERLLYDVLGTRDRLMHDKACKFEHLLDKGLDENICILLGHPKVCPHNKPIPPGRCCQEAAGKPQKLVSPLSELRPGQHGTVAYLYAPEASKLQKLMAMGVLPGAPVKLIQSFPSYVFQAGMSQFATDREMSDAIYVRLTEDQRPIAR</sequence>
<evidence type="ECO:0000256" key="3">
    <source>
        <dbReference type="ARBA" id="ARBA00023004"/>
    </source>
</evidence>
<dbReference type="SUPFAM" id="SSF47979">
    <property type="entry name" value="Iron-dependent repressor protein, dimerization domain"/>
    <property type="match status" value="1"/>
</dbReference>